<accession>A0A316W4C6</accession>
<dbReference type="Gene3D" id="1.10.287.2900">
    <property type="match status" value="2"/>
</dbReference>
<dbReference type="GO" id="GO:0005758">
    <property type="term" value="C:mitochondrial intermembrane space"/>
    <property type="evidence" value="ECO:0007669"/>
    <property type="project" value="TreeGrafter"/>
</dbReference>
<evidence type="ECO:0000313" key="4">
    <source>
        <dbReference type="Proteomes" id="UP000245783"/>
    </source>
</evidence>
<proteinExistence type="predicted"/>
<name>A0A316W4C6_9BASI</name>
<feature type="domain" description="IMS import disulfide relay-system CHCH-CHCH-like Cx9C" evidence="2">
    <location>
        <begin position="5"/>
        <end position="49"/>
    </location>
</feature>
<feature type="region of interest" description="Disordered" evidence="1">
    <location>
        <begin position="106"/>
        <end position="126"/>
    </location>
</feature>
<dbReference type="Proteomes" id="UP000245783">
    <property type="component" value="Unassembled WGS sequence"/>
</dbReference>
<dbReference type="OrthoDB" id="2581252at2759"/>
<dbReference type="GO" id="GO:0045333">
    <property type="term" value="P:cellular respiration"/>
    <property type="evidence" value="ECO:0007669"/>
    <property type="project" value="TreeGrafter"/>
</dbReference>
<dbReference type="PANTHER" id="PTHR47106">
    <property type="entry name" value="COILED-COIL-HELIX-COILED-COIL-HELIX DOMAIN-CONTAINING PROTEIN 5"/>
    <property type="match status" value="1"/>
</dbReference>
<dbReference type="GeneID" id="37035128"/>
<sequence length="126" mass="13519">MEDSLSNVASSCADQLNSYQRCILANQSNHGEACAEQKTALAICAADSVPLVRAVKTRCGPAIKGYDACLAKHEKSDDQTVTRECTPYLKRLYECTEAVKRDEDIKAGKGPAAHSVGTLSLEQGTK</sequence>
<evidence type="ECO:0000313" key="3">
    <source>
        <dbReference type="EMBL" id="PWN44552.1"/>
    </source>
</evidence>
<dbReference type="AlphaFoldDB" id="A0A316W4C6"/>
<dbReference type="RefSeq" id="XP_025371712.1">
    <property type="nucleotide sequence ID" value="XM_025513258.1"/>
</dbReference>
<dbReference type="InParanoid" id="A0A316W4C6"/>
<dbReference type="Pfam" id="PF16860">
    <property type="entry name" value="CX9C"/>
    <property type="match status" value="1"/>
</dbReference>
<dbReference type="InterPro" id="IPR031731">
    <property type="entry name" value="CX9C"/>
</dbReference>
<keyword evidence="4" id="KW-1185">Reference proteome</keyword>
<evidence type="ECO:0000259" key="2">
    <source>
        <dbReference type="Pfam" id="PF16860"/>
    </source>
</evidence>
<organism evidence="3 4">
    <name type="scientific">Ceraceosorus guamensis</name>
    <dbReference type="NCBI Taxonomy" id="1522189"/>
    <lineage>
        <taxon>Eukaryota</taxon>
        <taxon>Fungi</taxon>
        <taxon>Dikarya</taxon>
        <taxon>Basidiomycota</taxon>
        <taxon>Ustilaginomycotina</taxon>
        <taxon>Exobasidiomycetes</taxon>
        <taxon>Ceraceosorales</taxon>
        <taxon>Ceraceosoraceae</taxon>
        <taxon>Ceraceosorus</taxon>
    </lineage>
</organism>
<gene>
    <name evidence="3" type="ORF">IE81DRAFT_321175</name>
</gene>
<evidence type="ECO:0000256" key="1">
    <source>
        <dbReference type="SAM" id="MobiDB-lite"/>
    </source>
</evidence>
<dbReference type="PANTHER" id="PTHR47106:SF1">
    <property type="entry name" value="COILED-COIL-HELIX-COILED-COIL-HELIX DOMAIN-CONTAINING PROTEIN 5"/>
    <property type="match status" value="1"/>
</dbReference>
<protein>
    <recommendedName>
        <fullName evidence="2">IMS import disulfide relay-system CHCH-CHCH-like Cx9C domain-containing protein</fullName>
    </recommendedName>
</protein>
<reference evidence="3 4" key="1">
    <citation type="journal article" date="2018" name="Mol. Biol. Evol.">
        <title>Broad Genomic Sampling Reveals a Smut Pathogenic Ancestry of the Fungal Clade Ustilaginomycotina.</title>
        <authorList>
            <person name="Kijpornyongpan T."/>
            <person name="Mondo S.J."/>
            <person name="Barry K."/>
            <person name="Sandor L."/>
            <person name="Lee J."/>
            <person name="Lipzen A."/>
            <person name="Pangilinan J."/>
            <person name="LaButti K."/>
            <person name="Hainaut M."/>
            <person name="Henrissat B."/>
            <person name="Grigoriev I.V."/>
            <person name="Spatafora J.W."/>
            <person name="Aime M.C."/>
        </authorList>
    </citation>
    <scope>NUCLEOTIDE SEQUENCE [LARGE SCALE GENOMIC DNA]</scope>
    <source>
        <strain evidence="3 4">MCA 4658</strain>
    </source>
</reference>
<dbReference type="EMBL" id="KZ819360">
    <property type="protein sequence ID" value="PWN44552.1"/>
    <property type="molecule type" value="Genomic_DNA"/>
</dbReference>
<feature type="compositionally biased region" description="Polar residues" evidence="1">
    <location>
        <begin position="117"/>
        <end position="126"/>
    </location>
</feature>
<dbReference type="InterPro" id="IPR052848">
    <property type="entry name" value="CHCH_domain-containing_protein"/>
</dbReference>